<dbReference type="Pfam" id="PF13593">
    <property type="entry name" value="SBF_like"/>
    <property type="match status" value="1"/>
</dbReference>
<reference evidence="2 3" key="1">
    <citation type="submission" date="2020-03" db="EMBL/GenBank/DDBJ databases">
        <title>Draft genome of Streptomyces sp. ventii, isolated from the Axial Seamount in the Pacific Ocean, and resequencing of the two type strains Streptomyces lonarensis strain NCL 716 and Streptomyces bohaiensis strain 11A07.</title>
        <authorList>
            <person name="Loughran R.M."/>
            <person name="Pfannmuller K.M."/>
            <person name="Wasson B.J."/>
            <person name="Deadmond M.C."/>
            <person name="Paddock B.E."/>
            <person name="Koyack M.J."/>
            <person name="Gallegos D.A."/>
            <person name="Mitchell E.A."/>
            <person name="Ushijima B."/>
            <person name="Saw J.H."/>
            <person name="Mcphail K.L."/>
            <person name="Videau P."/>
        </authorList>
    </citation>
    <scope>NUCLEOTIDE SEQUENCE [LARGE SCALE GENOMIC DNA]</scope>
    <source>
        <strain evidence="2 3">NCL716</strain>
    </source>
</reference>
<dbReference type="InterPro" id="IPR038770">
    <property type="entry name" value="Na+/solute_symporter_sf"/>
</dbReference>
<dbReference type="PANTHER" id="PTHR18640">
    <property type="entry name" value="SOLUTE CARRIER FAMILY 10 MEMBER 7"/>
    <property type="match status" value="1"/>
</dbReference>
<dbReference type="Proteomes" id="UP000578686">
    <property type="component" value="Unassembled WGS sequence"/>
</dbReference>
<evidence type="ECO:0000313" key="3">
    <source>
        <dbReference type="Proteomes" id="UP000578686"/>
    </source>
</evidence>
<feature type="transmembrane region" description="Helical" evidence="1">
    <location>
        <begin position="38"/>
        <end position="56"/>
    </location>
</feature>
<dbReference type="EMBL" id="JAAVJD010000027">
    <property type="protein sequence ID" value="NJQ05142.1"/>
    <property type="molecule type" value="Genomic_DNA"/>
</dbReference>
<keyword evidence="3" id="KW-1185">Reference proteome</keyword>
<keyword evidence="1" id="KW-0812">Transmembrane</keyword>
<name>A0A7X6CYZ4_9ACTN</name>
<sequence>MSRALRFLDPYLLLLVATMGLAALLPAGGTAADAVDTVSVVAIGLLFFLYGARLSTREVGDGVRHWRLHLTILSCTFVVFPLLGLAAGALAPWLLTEQLALGVLFLCLVPSTVQSSIAFTSIARGNVAGAIAAGSFSSLIGVVLTPLLAGLLIGGGAGISLDSLLRIALQLLLPFVVGQLLHRWLGAVVVRHRTALSYFERGSVLIVVYAAFSEGVREGVFGQISWQRLLALFAVVVVLLALMLLITGQGARRLGFGREDRIAVVFAGSKKSLAVGLPMSSVLFGADAAVTVLPLMLFHQVQLIVCAVLARRWAAQAPPEDQESAGSTTR</sequence>
<keyword evidence="1" id="KW-0472">Membrane</keyword>
<organism evidence="2 3">
    <name type="scientific">Streptomyces lonarensis</name>
    <dbReference type="NCBI Taxonomy" id="700599"/>
    <lineage>
        <taxon>Bacteria</taxon>
        <taxon>Bacillati</taxon>
        <taxon>Actinomycetota</taxon>
        <taxon>Actinomycetes</taxon>
        <taxon>Kitasatosporales</taxon>
        <taxon>Streptomycetaceae</taxon>
        <taxon>Streptomyces</taxon>
    </lineage>
</organism>
<evidence type="ECO:0000256" key="1">
    <source>
        <dbReference type="SAM" id="Phobius"/>
    </source>
</evidence>
<keyword evidence="1" id="KW-1133">Transmembrane helix</keyword>
<feature type="transmembrane region" description="Helical" evidence="1">
    <location>
        <begin position="224"/>
        <end position="246"/>
    </location>
</feature>
<proteinExistence type="predicted"/>
<feature type="transmembrane region" description="Helical" evidence="1">
    <location>
        <begin position="163"/>
        <end position="182"/>
    </location>
</feature>
<evidence type="ECO:0000313" key="2">
    <source>
        <dbReference type="EMBL" id="NJQ05142.1"/>
    </source>
</evidence>
<accession>A0A7X6CYZ4</accession>
<feature type="transmembrane region" description="Helical" evidence="1">
    <location>
        <begin position="131"/>
        <end position="157"/>
    </location>
</feature>
<feature type="transmembrane region" description="Helical" evidence="1">
    <location>
        <begin position="68"/>
        <end position="93"/>
    </location>
</feature>
<comment type="caution">
    <text evidence="2">The sequence shown here is derived from an EMBL/GenBank/DDBJ whole genome shotgun (WGS) entry which is preliminary data.</text>
</comment>
<gene>
    <name evidence="2" type="ORF">HCN56_06030</name>
</gene>
<dbReference type="Gene3D" id="1.20.1530.20">
    <property type="match status" value="1"/>
</dbReference>
<protein>
    <submittedName>
        <fullName evidence="2">Bile acid:sodium symporter</fullName>
    </submittedName>
</protein>
<dbReference type="InterPro" id="IPR016833">
    <property type="entry name" value="Put_Na-Bile_cotransptr"/>
</dbReference>
<dbReference type="PIRSF" id="PIRSF026166">
    <property type="entry name" value="UCP026166"/>
    <property type="match status" value="1"/>
</dbReference>
<feature type="transmembrane region" description="Helical" evidence="1">
    <location>
        <begin position="12"/>
        <end position="32"/>
    </location>
</feature>
<dbReference type="AlphaFoldDB" id="A0A7X6CYZ4"/>
<dbReference type="PANTHER" id="PTHR18640:SF5">
    <property type="entry name" value="SODIUM_BILE ACID COTRANSPORTER 7"/>
    <property type="match status" value="1"/>
</dbReference>
<dbReference type="GO" id="GO:0005886">
    <property type="term" value="C:plasma membrane"/>
    <property type="evidence" value="ECO:0007669"/>
    <property type="project" value="TreeGrafter"/>
</dbReference>
<feature type="transmembrane region" description="Helical" evidence="1">
    <location>
        <begin position="99"/>
        <end position="119"/>
    </location>
</feature>